<reference evidence="12 14" key="1">
    <citation type="submission" date="2017-06" db="EMBL/GenBank/DDBJ databases">
        <title>Complete genome of Francisella adeliensis.</title>
        <authorList>
            <person name="Vallesi A."/>
            <person name="Sjodin A."/>
        </authorList>
    </citation>
    <scope>NUCLEOTIDE SEQUENCE [LARGE SCALE GENOMIC DNA]</scope>
    <source>
        <strain evidence="12 14">FDC440</strain>
    </source>
</reference>
<feature type="site" description="Important for beta-aspartyl-AMP intermediate formation" evidence="10">
    <location>
        <position position="342"/>
    </location>
</feature>
<name>A0A2Z4XYJ4_9GAMM</name>
<comment type="similarity">
    <text evidence="2">Belongs to the asparagine synthetase family.</text>
</comment>
<dbReference type="NCBIfam" id="TIGR01536">
    <property type="entry name" value="asn_synth_AEB"/>
    <property type="match status" value="1"/>
</dbReference>
<evidence type="ECO:0000256" key="3">
    <source>
        <dbReference type="ARBA" id="ARBA00012737"/>
    </source>
</evidence>
<sequence>MCGILFSNKTGLSKDRFKKSLNKFSYRGPNNSEILKIDNILLGHNRLSIHDLSSNGNQPFFSQSGRFVTIFNGEIYNYKELAEKYSIFLKTSCDTELLVELYEKIGKSFLSELNGMFAFIIYDLNNGKYFAARDRLGIKPLYFCKTNDYISYSSEVNGLKYLHNLSDIDDWAIRQYKKVRMFFGGHTIYKDIKMFPAGHVDDNGCVEKYWSLPYKVNKKPPSDIELKSLIQSAIDYRRSSDVPVGSYLSGGLDSSIIATLAKEPDTWTVGFDDDNEFYWSDIVAKKIRSKHTKVNVDYDEFIDTAKEMIEIRQEPLSVPNEVLLYLMTKQVSSKNTVVLSGEGADELFFGYDRIFSWAMSVDSFSISEFDKLYSYGKHEDNEVLESLLKPYIKENYKVIDIVSHFFQVGHLHGLLRRLDNSTMLCGVEARVPFVDHRLVELMAGVSGEYKMSNNIVKAPLKRIYKDYLSEEIVIRKKIGFPVPLDRIFNSNSQYGAWLDFNLKSLGI</sequence>
<dbReference type="GO" id="GO:0006529">
    <property type="term" value="P:asparagine biosynthetic process"/>
    <property type="evidence" value="ECO:0007669"/>
    <property type="project" value="UniProtKB-KW"/>
</dbReference>
<dbReference type="Gene3D" id="3.60.20.10">
    <property type="entry name" value="Glutamine Phosphoribosylpyrophosphate, subunit 1, domain 1"/>
    <property type="match status" value="1"/>
</dbReference>
<dbReference type="EMBL" id="CP021781">
    <property type="protein sequence ID" value="AXA33698.1"/>
    <property type="molecule type" value="Genomic_DNA"/>
</dbReference>
<keyword evidence="5 9" id="KW-0067">ATP-binding</keyword>
<evidence type="ECO:0000313" key="13">
    <source>
        <dbReference type="EMBL" id="QIW11932.1"/>
    </source>
</evidence>
<dbReference type="InterPro" id="IPR001962">
    <property type="entry name" value="Asn_synthase"/>
</dbReference>
<dbReference type="Pfam" id="PF13537">
    <property type="entry name" value="GATase_7"/>
    <property type="match status" value="1"/>
</dbReference>
<reference evidence="13 15" key="2">
    <citation type="submission" date="2019-08" db="EMBL/GenBank/DDBJ databases">
        <title>Complete genome sequences of Francisella adeliensis (FSC1325 and FSC1326).</title>
        <authorList>
            <person name="Ohrman C."/>
            <person name="Uneklint I."/>
            <person name="Vallesi A."/>
            <person name="Karlsson L."/>
            <person name="Sjodin A."/>
        </authorList>
    </citation>
    <scope>NUCLEOTIDE SEQUENCE [LARGE SCALE GENOMIC DNA]</scope>
    <source>
        <strain evidence="13 15">FSC1325</strain>
    </source>
</reference>
<proteinExistence type="inferred from homology"/>
<feature type="domain" description="Glutamine amidotransferase type-2" evidence="11">
    <location>
        <begin position="2"/>
        <end position="193"/>
    </location>
</feature>
<organism evidence="12 14">
    <name type="scientific">Francisella adeliensis</name>
    <dbReference type="NCBI Taxonomy" id="2007306"/>
    <lineage>
        <taxon>Bacteria</taxon>
        <taxon>Pseudomonadati</taxon>
        <taxon>Pseudomonadota</taxon>
        <taxon>Gammaproteobacteria</taxon>
        <taxon>Thiotrichales</taxon>
        <taxon>Francisellaceae</taxon>
        <taxon>Francisella</taxon>
    </lineage>
</organism>
<dbReference type="OrthoDB" id="9763290at2"/>
<dbReference type="InterPro" id="IPR014729">
    <property type="entry name" value="Rossmann-like_a/b/a_fold"/>
</dbReference>
<dbReference type="PIRSF" id="PIRSF001589">
    <property type="entry name" value="Asn_synthetase_glu-h"/>
    <property type="match status" value="1"/>
</dbReference>
<evidence type="ECO:0000259" key="11">
    <source>
        <dbReference type="PROSITE" id="PS51278"/>
    </source>
</evidence>
<evidence type="ECO:0000313" key="14">
    <source>
        <dbReference type="Proteomes" id="UP000251120"/>
    </source>
</evidence>
<keyword evidence="15" id="KW-1185">Reference proteome</keyword>
<evidence type="ECO:0000256" key="7">
    <source>
        <dbReference type="ARBA" id="ARBA00048741"/>
    </source>
</evidence>
<protein>
    <recommendedName>
        <fullName evidence="3">asparagine synthase (glutamine-hydrolyzing)</fullName>
        <ecNumber evidence="3">6.3.5.4</ecNumber>
    </recommendedName>
</protein>
<dbReference type="Gene3D" id="3.40.50.620">
    <property type="entry name" value="HUPs"/>
    <property type="match status" value="1"/>
</dbReference>
<dbReference type="InterPro" id="IPR017932">
    <property type="entry name" value="GATase_2_dom"/>
</dbReference>
<dbReference type="Proteomes" id="UP000251120">
    <property type="component" value="Chromosome"/>
</dbReference>
<keyword evidence="6 8" id="KW-0315">Glutamine amidotransferase</keyword>
<gene>
    <name evidence="12" type="primary">asnB</name>
    <name evidence="12" type="ORF">CDH04_04400</name>
    <name evidence="13" type="ORF">FZC43_04405</name>
</gene>
<dbReference type="SUPFAM" id="SSF52402">
    <property type="entry name" value="Adenine nucleotide alpha hydrolases-like"/>
    <property type="match status" value="1"/>
</dbReference>
<feature type="binding site" evidence="9">
    <location>
        <position position="269"/>
    </location>
    <ligand>
        <name>ATP</name>
        <dbReference type="ChEBI" id="CHEBI:30616"/>
    </ligand>
</feature>
<dbReference type="PANTHER" id="PTHR43284">
    <property type="entry name" value="ASPARAGINE SYNTHETASE (GLUTAMINE-HYDROLYZING)"/>
    <property type="match status" value="1"/>
</dbReference>
<dbReference type="Proteomes" id="UP000681131">
    <property type="component" value="Chromosome"/>
</dbReference>
<dbReference type="GO" id="GO:0005524">
    <property type="term" value="F:ATP binding"/>
    <property type="evidence" value="ECO:0007669"/>
    <property type="project" value="UniProtKB-KW"/>
</dbReference>
<dbReference type="KEGG" id="fad:CDH04_04400"/>
<dbReference type="InterPro" id="IPR006426">
    <property type="entry name" value="Asn_synth_AEB"/>
</dbReference>
<dbReference type="SUPFAM" id="SSF56235">
    <property type="entry name" value="N-terminal nucleophile aminohydrolases (Ntn hydrolases)"/>
    <property type="match status" value="1"/>
</dbReference>
<dbReference type="CDD" id="cd00712">
    <property type="entry name" value="AsnB"/>
    <property type="match status" value="1"/>
</dbReference>
<feature type="binding site" evidence="9">
    <location>
        <position position="94"/>
    </location>
    <ligand>
        <name>L-glutamine</name>
        <dbReference type="ChEBI" id="CHEBI:58359"/>
    </ligand>
</feature>
<dbReference type="PANTHER" id="PTHR43284:SF1">
    <property type="entry name" value="ASPARAGINE SYNTHETASE"/>
    <property type="match status" value="1"/>
</dbReference>
<accession>A0A2Z4XYJ4</accession>
<keyword evidence="4 9" id="KW-0547">Nucleotide-binding</keyword>
<dbReference type="CDD" id="cd01991">
    <property type="entry name" value="Asn_synthase_B_C"/>
    <property type="match status" value="1"/>
</dbReference>
<dbReference type="InterPro" id="IPR033738">
    <property type="entry name" value="AsnB_N"/>
</dbReference>
<dbReference type="GO" id="GO:0004066">
    <property type="term" value="F:asparagine synthase (glutamine-hydrolyzing) activity"/>
    <property type="evidence" value="ECO:0007669"/>
    <property type="project" value="UniProtKB-EC"/>
</dbReference>
<evidence type="ECO:0000256" key="4">
    <source>
        <dbReference type="ARBA" id="ARBA00022741"/>
    </source>
</evidence>
<dbReference type="EMBL" id="CP043424">
    <property type="protein sequence ID" value="QIW11932.1"/>
    <property type="molecule type" value="Genomic_DNA"/>
</dbReference>
<evidence type="ECO:0000256" key="1">
    <source>
        <dbReference type="ARBA" id="ARBA00005187"/>
    </source>
</evidence>
<evidence type="ECO:0000256" key="9">
    <source>
        <dbReference type="PIRSR" id="PIRSR001589-2"/>
    </source>
</evidence>
<dbReference type="AlphaFoldDB" id="A0A2Z4XYJ4"/>
<comment type="pathway">
    <text evidence="1">Amino-acid biosynthesis; L-asparagine biosynthesis; L-asparagine from L-aspartate (L-Gln route): step 1/1.</text>
</comment>
<evidence type="ECO:0000256" key="10">
    <source>
        <dbReference type="PIRSR" id="PIRSR001589-3"/>
    </source>
</evidence>
<dbReference type="InterPro" id="IPR029055">
    <property type="entry name" value="Ntn_hydrolases_N"/>
</dbReference>
<keyword evidence="13" id="KW-0436">Ligase</keyword>
<dbReference type="RefSeq" id="WP_112869872.1">
    <property type="nucleotide sequence ID" value="NZ_CP021781.1"/>
</dbReference>
<feature type="binding site" evidence="9">
    <location>
        <begin position="340"/>
        <end position="341"/>
    </location>
    <ligand>
        <name>ATP</name>
        <dbReference type="ChEBI" id="CHEBI:30616"/>
    </ligand>
</feature>
<feature type="active site" description="For GATase activity" evidence="8">
    <location>
        <position position="2"/>
    </location>
</feature>
<dbReference type="InterPro" id="IPR051786">
    <property type="entry name" value="ASN_synthetase/amidase"/>
</dbReference>
<comment type="catalytic activity">
    <reaction evidence="7">
        <text>L-aspartate + L-glutamine + ATP + H2O = L-asparagine + L-glutamate + AMP + diphosphate + H(+)</text>
        <dbReference type="Rhea" id="RHEA:12228"/>
        <dbReference type="ChEBI" id="CHEBI:15377"/>
        <dbReference type="ChEBI" id="CHEBI:15378"/>
        <dbReference type="ChEBI" id="CHEBI:29985"/>
        <dbReference type="ChEBI" id="CHEBI:29991"/>
        <dbReference type="ChEBI" id="CHEBI:30616"/>
        <dbReference type="ChEBI" id="CHEBI:33019"/>
        <dbReference type="ChEBI" id="CHEBI:58048"/>
        <dbReference type="ChEBI" id="CHEBI:58359"/>
        <dbReference type="ChEBI" id="CHEBI:456215"/>
        <dbReference type="EC" id="6.3.5.4"/>
    </reaction>
</comment>
<evidence type="ECO:0000313" key="15">
    <source>
        <dbReference type="Proteomes" id="UP000681131"/>
    </source>
</evidence>
<keyword evidence="8" id="KW-0028">Amino-acid biosynthesis</keyword>
<keyword evidence="8" id="KW-0061">Asparagine biosynthesis</keyword>
<dbReference type="EC" id="6.3.5.4" evidence="3"/>
<evidence type="ECO:0000256" key="2">
    <source>
        <dbReference type="ARBA" id="ARBA00005752"/>
    </source>
</evidence>
<evidence type="ECO:0000256" key="5">
    <source>
        <dbReference type="ARBA" id="ARBA00022840"/>
    </source>
</evidence>
<evidence type="ECO:0000256" key="6">
    <source>
        <dbReference type="ARBA" id="ARBA00022962"/>
    </source>
</evidence>
<evidence type="ECO:0000313" key="12">
    <source>
        <dbReference type="EMBL" id="AXA33698.1"/>
    </source>
</evidence>
<dbReference type="PROSITE" id="PS51278">
    <property type="entry name" value="GATASE_TYPE_2"/>
    <property type="match status" value="1"/>
</dbReference>
<evidence type="ECO:0000256" key="8">
    <source>
        <dbReference type="PIRSR" id="PIRSR001589-1"/>
    </source>
</evidence>
<dbReference type="Pfam" id="PF00733">
    <property type="entry name" value="Asn_synthase"/>
    <property type="match status" value="1"/>
</dbReference>